<dbReference type="GO" id="GO:0000160">
    <property type="term" value="P:phosphorelay signal transduction system"/>
    <property type="evidence" value="ECO:0007669"/>
    <property type="project" value="InterPro"/>
</dbReference>
<dbReference type="PANTHER" id="PTHR44520">
    <property type="entry name" value="RESPONSE REGULATOR RCP1-RELATED"/>
    <property type="match status" value="1"/>
</dbReference>
<gene>
    <name evidence="3" type="ORF">SAMN05443663_109144</name>
</gene>
<dbReference type="STRING" id="370979.SAMN05443663_109144"/>
<dbReference type="SMART" id="SM00448">
    <property type="entry name" value="REC"/>
    <property type="match status" value="1"/>
</dbReference>
<evidence type="ECO:0000256" key="1">
    <source>
        <dbReference type="PROSITE-ProRule" id="PRU00169"/>
    </source>
</evidence>
<reference evidence="4" key="1">
    <citation type="submission" date="2016-11" db="EMBL/GenBank/DDBJ databases">
        <authorList>
            <person name="Varghese N."/>
            <person name="Submissions S."/>
        </authorList>
    </citation>
    <scope>NUCLEOTIDE SEQUENCE [LARGE SCALE GENOMIC DNA]</scope>
    <source>
        <strain evidence="4">DSM 17963</strain>
    </source>
</reference>
<feature type="modified residue" description="4-aspartylphosphate" evidence="1">
    <location>
        <position position="74"/>
    </location>
</feature>
<dbReference type="Gene3D" id="3.40.50.2300">
    <property type="match status" value="1"/>
</dbReference>
<dbReference type="InterPro" id="IPR001789">
    <property type="entry name" value="Sig_transdc_resp-reg_receiver"/>
</dbReference>
<sequence length="142" mass="16554">MQYVISQLSSYLNIKYKMIYKNILQIDDDIDDCEFFMEALQAVSTADYTAMQNPVEALNKLIHKEINPDVIFLDLNMPIMSGFEFLIEIKKQEAIKNIPIIVFSTSQFEEIKLKARKYGANEYISKPSDFNELKKILSHYIV</sequence>
<dbReference type="AlphaFoldDB" id="A0A1M5UT27"/>
<dbReference type="Pfam" id="PF00072">
    <property type="entry name" value="Response_reg"/>
    <property type="match status" value="1"/>
</dbReference>
<protein>
    <submittedName>
        <fullName evidence="3">CheY chemotaxis protein or a CheY-like REC (Receiver) domain</fullName>
    </submittedName>
</protein>
<dbReference type="InterPro" id="IPR052893">
    <property type="entry name" value="TCS_response_regulator"/>
</dbReference>
<keyword evidence="4" id="KW-1185">Reference proteome</keyword>
<accession>A0A1M5UT27</accession>
<evidence type="ECO:0000313" key="4">
    <source>
        <dbReference type="Proteomes" id="UP000184071"/>
    </source>
</evidence>
<evidence type="ECO:0000259" key="2">
    <source>
        <dbReference type="PROSITE" id="PS50110"/>
    </source>
</evidence>
<organism evidence="3 4">
    <name type="scientific">Flavobacterium defluvii</name>
    <dbReference type="NCBI Taxonomy" id="370979"/>
    <lineage>
        <taxon>Bacteria</taxon>
        <taxon>Pseudomonadati</taxon>
        <taxon>Bacteroidota</taxon>
        <taxon>Flavobacteriia</taxon>
        <taxon>Flavobacteriales</taxon>
        <taxon>Flavobacteriaceae</taxon>
        <taxon>Flavobacterium</taxon>
    </lineage>
</organism>
<evidence type="ECO:0000313" key="3">
    <source>
        <dbReference type="EMBL" id="SHH65978.1"/>
    </source>
</evidence>
<dbReference type="Proteomes" id="UP000184071">
    <property type="component" value="Unassembled WGS sequence"/>
</dbReference>
<dbReference type="PANTHER" id="PTHR44520:SF2">
    <property type="entry name" value="RESPONSE REGULATOR RCP1"/>
    <property type="match status" value="1"/>
</dbReference>
<name>A0A1M5UT27_9FLAO</name>
<dbReference type="InterPro" id="IPR011006">
    <property type="entry name" value="CheY-like_superfamily"/>
</dbReference>
<dbReference type="EMBL" id="FQWC01000009">
    <property type="protein sequence ID" value="SHH65978.1"/>
    <property type="molecule type" value="Genomic_DNA"/>
</dbReference>
<keyword evidence="1" id="KW-0597">Phosphoprotein</keyword>
<dbReference type="SUPFAM" id="SSF52172">
    <property type="entry name" value="CheY-like"/>
    <property type="match status" value="1"/>
</dbReference>
<proteinExistence type="predicted"/>
<feature type="domain" description="Response regulatory" evidence="2">
    <location>
        <begin position="22"/>
        <end position="141"/>
    </location>
</feature>
<dbReference type="PROSITE" id="PS50110">
    <property type="entry name" value="RESPONSE_REGULATORY"/>
    <property type="match status" value="1"/>
</dbReference>